<dbReference type="GO" id="GO:0016491">
    <property type="term" value="F:oxidoreductase activity"/>
    <property type="evidence" value="ECO:0007669"/>
    <property type="project" value="UniProtKB-KW"/>
</dbReference>
<dbReference type="PROSITE" id="PS51387">
    <property type="entry name" value="FAD_PCMH"/>
    <property type="match status" value="1"/>
</dbReference>
<reference evidence="7 8" key="1">
    <citation type="submission" date="2018-02" db="EMBL/GenBank/DDBJ databases">
        <title>Fusarium culmorum secondary metabolites in fungal-bacterial-plant interactions.</title>
        <authorList>
            <person name="Schmidt R."/>
        </authorList>
    </citation>
    <scope>NUCLEOTIDE SEQUENCE [LARGE SCALE GENOMIC DNA]</scope>
    <source>
        <strain evidence="7 8">PV</strain>
    </source>
</reference>
<dbReference type="OMA" id="MSPGCVF"/>
<evidence type="ECO:0000313" key="8">
    <source>
        <dbReference type="Proteomes" id="UP000241587"/>
    </source>
</evidence>
<accession>A0A2T4GRN3</accession>
<keyword evidence="3" id="KW-0274">FAD</keyword>
<evidence type="ECO:0000313" key="7">
    <source>
        <dbReference type="EMBL" id="PTD06202.1"/>
    </source>
</evidence>
<dbReference type="InterPro" id="IPR050416">
    <property type="entry name" value="FAD-linked_Oxidoreductase"/>
</dbReference>
<keyword evidence="4" id="KW-0560">Oxidoreductase</keyword>
<dbReference type="PANTHER" id="PTHR42973:SF53">
    <property type="entry name" value="FAD-BINDING PCMH-TYPE DOMAIN-CONTAINING PROTEIN-RELATED"/>
    <property type="match status" value="1"/>
</dbReference>
<keyword evidence="8" id="KW-1185">Reference proteome</keyword>
<sequence>MFSNTAIGLLSLTALWLNPASAAEKSDTGCEVLKLAFPDNTFSPKDAVYEYESQNFWSNNEILSPACVFRPTCSTQVAEAVKLMSLGVTSFAVRGGGHMAITGANNIDDGPLFVMSNLTTLELTQDKESVWVGPGLDWGHVYRYLGQHKLAVAGGRLSPVGVPGLLMAGGVNFHGNQRGWAADNVLEYELVLADSKVVSVTADSYPDLFWALKGGSNNFGIVTKFRLATLPSDQIYAGVYSVADIPDFSRYAVANFSAFNTDPLAHIVPQVIAVDEETTIGGAILFYDSDSDPEPNCFRPFFDLPSIGNTFQKQTLAQFSDETGKLVTPKINDQFIAGTTTGKTYEEILEGVQIVNDVFLAALPELYKVLPVEDRKLISVDWQPIGSLWEKASKKYNPGGNALGLDTETKGTYIAWAEVVEWSGDEHNDEIFKWIEDTTWAIGNATQKAGLYDPFYYMGDAAGFQNIYDGYGAENKQRLLDISRKYDPLRVFQKYWPGGFKIGE</sequence>
<dbReference type="InterPro" id="IPR016169">
    <property type="entry name" value="FAD-bd_PCMH_sub2"/>
</dbReference>
<comment type="similarity">
    <text evidence="1">Belongs to the oxygen-dependent FAD-linked oxidoreductase family.</text>
</comment>
<name>A0A2T4GRN3_FUSCU</name>
<evidence type="ECO:0000259" key="6">
    <source>
        <dbReference type="PROSITE" id="PS51387"/>
    </source>
</evidence>
<organism evidence="7 8">
    <name type="scientific">Fusarium culmorum</name>
    <dbReference type="NCBI Taxonomy" id="5516"/>
    <lineage>
        <taxon>Eukaryota</taxon>
        <taxon>Fungi</taxon>
        <taxon>Dikarya</taxon>
        <taxon>Ascomycota</taxon>
        <taxon>Pezizomycotina</taxon>
        <taxon>Sordariomycetes</taxon>
        <taxon>Hypocreomycetidae</taxon>
        <taxon>Hypocreales</taxon>
        <taxon>Nectriaceae</taxon>
        <taxon>Fusarium</taxon>
    </lineage>
</organism>
<dbReference type="InterPro" id="IPR016166">
    <property type="entry name" value="FAD-bd_PCMH"/>
</dbReference>
<evidence type="ECO:0000256" key="2">
    <source>
        <dbReference type="ARBA" id="ARBA00022630"/>
    </source>
</evidence>
<dbReference type="SUPFAM" id="SSF56176">
    <property type="entry name" value="FAD-binding/transporter-associated domain-like"/>
    <property type="match status" value="1"/>
</dbReference>
<protein>
    <submittedName>
        <fullName evidence="7">Bifunctional solanapyrone synthase</fullName>
    </submittedName>
</protein>
<keyword evidence="5" id="KW-0732">Signal</keyword>
<dbReference type="Pfam" id="PF01565">
    <property type="entry name" value="FAD_binding_4"/>
    <property type="match status" value="1"/>
</dbReference>
<keyword evidence="2" id="KW-0285">Flavoprotein</keyword>
<feature type="signal peptide" evidence="5">
    <location>
        <begin position="1"/>
        <end position="22"/>
    </location>
</feature>
<dbReference type="AlphaFoldDB" id="A0A2T4GRN3"/>
<evidence type="ECO:0000256" key="1">
    <source>
        <dbReference type="ARBA" id="ARBA00005466"/>
    </source>
</evidence>
<dbReference type="Gene3D" id="3.30.465.10">
    <property type="match status" value="1"/>
</dbReference>
<dbReference type="OrthoDB" id="2151789at2759"/>
<comment type="caution">
    <text evidence="7">The sequence shown here is derived from an EMBL/GenBank/DDBJ whole genome shotgun (WGS) entry which is preliminary data.</text>
</comment>
<evidence type="ECO:0000256" key="3">
    <source>
        <dbReference type="ARBA" id="ARBA00022827"/>
    </source>
</evidence>
<feature type="domain" description="FAD-binding PCMH-type" evidence="6">
    <location>
        <begin position="61"/>
        <end position="232"/>
    </location>
</feature>
<evidence type="ECO:0000256" key="5">
    <source>
        <dbReference type="SAM" id="SignalP"/>
    </source>
</evidence>
<dbReference type="EMBL" id="PVEM01000008">
    <property type="protein sequence ID" value="PTD06202.1"/>
    <property type="molecule type" value="Genomic_DNA"/>
</dbReference>
<dbReference type="GO" id="GO:0071949">
    <property type="term" value="F:FAD binding"/>
    <property type="evidence" value="ECO:0007669"/>
    <property type="project" value="InterPro"/>
</dbReference>
<dbReference type="InterPro" id="IPR036318">
    <property type="entry name" value="FAD-bd_PCMH-like_sf"/>
</dbReference>
<proteinExistence type="inferred from homology"/>
<gene>
    <name evidence="7" type="ORF">FCULG_00012400</name>
</gene>
<evidence type="ECO:0000256" key="4">
    <source>
        <dbReference type="ARBA" id="ARBA00023002"/>
    </source>
</evidence>
<dbReference type="InterPro" id="IPR006094">
    <property type="entry name" value="Oxid_FAD_bind_N"/>
</dbReference>
<dbReference type="PANTHER" id="PTHR42973">
    <property type="entry name" value="BINDING OXIDOREDUCTASE, PUTATIVE (AFU_ORTHOLOGUE AFUA_1G17690)-RELATED"/>
    <property type="match status" value="1"/>
</dbReference>
<dbReference type="Proteomes" id="UP000241587">
    <property type="component" value="Unassembled WGS sequence"/>
</dbReference>
<feature type="chain" id="PRO_5015482666" evidence="5">
    <location>
        <begin position="23"/>
        <end position="504"/>
    </location>
</feature>